<keyword evidence="2" id="KW-1185">Reference proteome</keyword>
<dbReference type="EMBL" id="BMEY01000002">
    <property type="protein sequence ID" value="GGA64085.1"/>
    <property type="molecule type" value="Genomic_DNA"/>
</dbReference>
<evidence type="ECO:0000313" key="1">
    <source>
        <dbReference type="EMBL" id="GGA64085.1"/>
    </source>
</evidence>
<organism evidence="1 2">
    <name type="scientific">Ornithinibacillus halotolerans</name>
    <dbReference type="NCBI Taxonomy" id="1274357"/>
    <lineage>
        <taxon>Bacteria</taxon>
        <taxon>Bacillati</taxon>
        <taxon>Bacillota</taxon>
        <taxon>Bacilli</taxon>
        <taxon>Bacillales</taxon>
        <taxon>Bacillaceae</taxon>
        <taxon>Ornithinibacillus</taxon>
    </lineage>
</organism>
<dbReference type="AlphaFoldDB" id="A0A916RPG7"/>
<comment type="caution">
    <text evidence="1">The sequence shown here is derived from an EMBL/GenBank/DDBJ whole genome shotgun (WGS) entry which is preliminary data.</text>
</comment>
<sequence length="51" mass="5814">MPVAPRNARQRSLKGVMSARWTKKGTSTVTHKCDECPFHQETHINRHSSLP</sequence>
<reference evidence="1" key="1">
    <citation type="journal article" date="2014" name="Int. J. Syst. Evol. Microbiol.">
        <title>Complete genome sequence of Corynebacterium casei LMG S-19264T (=DSM 44701T), isolated from a smear-ripened cheese.</title>
        <authorList>
            <consortium name="US DOE Joint Genome Institute (JGI-PGF)"/>
            <person name="Walter F."/>
            <person name="Albersmeier A."/>
            <person name="Kalinowski J."/>
            <person name="Ruckert C."/>
        </authorList>
    </citation>
    <scope>NUCLEOTIDE SEQUENCE</scope>
    <source>
        <strain evidence="1">CGMCC 1.12408</strain>
    </source>
</reference>
<reference evidence="1" key="2">
    <citation type="submission" date="2020-09" db="EMBL/GenBank/DDBJ databases">
        <authorList>
            <person name="Sun Q."/>
            <person name="Zhou Y."/>
        </authorList>
    </citation>
    <scope>NUCLEOTIDE SEQUENCE</scope>
    <source>
        <strain evidence="1">CGMCC 1.12408</strain>
    </source>
</reference>
<name>A0A916RPG7_9BACI</name>
<proteinExistence type="predicted"/>
<evidence type="ECO:0000313" key="2">
    <source>
        <dbReference type="Proteomes" id="UP000613512"/>
    </source>
</evidence>
<accession>A0A916RPG7</accession>
<dbReference type="Proteomes" id="UP000613512">
    <property type="component" value="Unassembled WGS sequence"/>
</dbReference>
<gene>
    <name evidence="1" type="ORF">GCM10008025_04880</name>
</gene>
<protein>
    <submittedName>
        <fullName evidence="1">Uncharacterized protein</fullName>
    </submittedName>
</protein>